<proteinExistence type="predicted"/>
<dbReference type="STRING" id="57577.A0A2K3LQ08"/>
<gene>
    <name evidence="1" type="ORF">L195_g036641</name>
</gene>
<evidence type="ECO:0000313" key="1">
    <source>
        <dbReference type="EMBL" id="PNX80635.1"/>
    </source>
</evidence>
<dbReference type="InterPro" id="IPR006553">
    <property type="entry name" value="Leu-rich_rpt_Cys-con_subtyp"/>
</dbReference>
<comment type="caution">
    <text evidence="1">The sequence shown here is derived from an EMBL/GenBank/DDBJ whole genome shotgun (WGS) entry which is preliminary data.</text>
</comment>
<dbReference type="EMBL" id="ASHM01038330">
    <property type="protein sequence ID" value="PNX80635.1"/>
    <property type="molecule type" value="Genomic_DNA"/>
</dbReference>
<dbReference type="GO" id="GO:0031146">
    <property type="term" value="P:SCF-dependent proteasomal ubiquitin-dependent protein catabolic process"/>
    <property type="evidence" value="ECO:0007669"/>
    <property type="project" value="TreeGrafter"/>
</dbReference>
<dbReference type="SMART" id="SM00367">
    <property type="entry name" value="LRR_CC"/>
    <property type="match status" value="6"/>
</dbReference>
<sequence length="425" mass="48096">DGYRQVLKSHSVVSKEFLSITNRLRKSLTIGTQSRHHLNERLLILFQRFSNITSLTLSHYCIGDLNNLLLQISQFPLKLTSLTFSGSRCTIPINGLRAFSQKITTLTSLTISNLDPINSTDIFFIADSFPLLEELGLSYCIPYSRHGTSIPSIVEPLSLAFFKLRKVNLSGHDYMDDKLLFHLFKNCKLLEEANLSHCIQLTNAGIASALVERPTLKSLTFDILEECAMLSAFTRNCPSLNEIKVQRCTWLNNVKNFNSSIVSPELKSLSFANVCWLPKETMKVFVLFPNLVRLDLRWCSGISGKLMCQLLRMCCKLRHLNLSYCLELNVSEMNFEVPKLEVLNLTKTSIDDKALSVISKSCCGLLQLILENCRKVTERGVKHVVENCTQLRVINFRNCYNVDADVAALILLSRPSLIKDIHSVK</sequence>
<dbReference type="PANTHER" id="PTHR13318:SF106">
    <property type="entry name" value="F-BOX_LRR-REPEAT PROTEIN 2"/>
    <property type="match status" value="1"/>
</dbReference>
<dbReference type="Proteomes" id="UP000236291">
    <property type="component" value="Unassembled WGS sequence"/>
</dbReference>
<reference evidence="1 2" key="2">
    <citation type="journal article" date="2017" name="Front. Plant Sci.">
        <title>Gene Classification and Mining of Molecular Markers Useful in Red Clover (Trifolium pratense) Breeding.</title>
        <authorList>
            <person name="Istvanek J."/>
            <person name="Dluhosova J."/>
            <person name="Dluhos P."/>
            <person name="Patkova L."/>
            <person name="Nedelnik J."/>
            <person name="Repkova J."/>
        </authorList>
    </citation>
    <scope>NUCLEOTIDE SEQUENCE [LARGE SCALE GENOMIC DNA]</scope>
    <source>
        <strain evidence="2">cv. Tatra</strain>
        <tissue evidence="1">Young leaves</tissue>
    </source>
</reference>
<reference evidence="1 2" key="1">
    <citation type="journal article" date="2014" name="Am. J. Bot.">
        <title>Genome assembly and annotation for red clover (Trifolium pratense; Fabaceae).</title>
        <authorList>
            <person name="Istvanek J."/>
            <person name="Jaros M."/>
            <person name="Krenek A."/>
            <person name="Repkova J."/>
        </authorList>
    </citation>
    <scope>NUCLEOTIDE SEQUENCE [LARGE SCALE GENOMIC DNA]</scope>
    <source>
        <strain evidence="2">cv. Tatra</strain>
        <tissue evidence="1">Young leaves</tissue>
    </source>
</reference>
<protein>
    <submittedName>
        <fullName evidence="1">F-box/LRR-repeat protein</fullName>
    </submittedName>
</protein>
<feature type="non-terminal residue" evidence="1">
    <location>
        <position position="1"/>
    </location>
</feature>
<dbReference type="InterPro" id="IPR032675">
    <property type="entry name" value="LRR_dom_sf"/>
</dbReference>
<name>A0A2K3LQ08_TRIPR</name>
<dbReference type="AlphaFoldDB" id="A0A2K3LQ08"/>
<evidence type="ECO:0000313" key="2">
    <source>
        <dbReference type="Proteomes" id="UP000236291"/>
    </source>
</evidence>
<dbReference type="Gene3D" id="3.80.10.10">
    <property type="entry name" value="Ribonuclease Inhibitor"/>
    <property type="match status" value="4"/>
</dbReference>
<dbReference type="PANTHER" id="PTHR13318">
    <property type="entry name" value="PARTNER OF PAIRED, ISOFORM B-RELATED"/>
    <property type="match status" value="1"/>
</dbReference>
<accession>A0A2K3LQ08</accession>
<dbReference type="GO" id="GO:0019005">
    <property type="term" value="C:SCF ubiquitin ligase complex"/>
    <property type="evidence" value="ECO:0007669"/>
    <property type="project" value="TreeGrafter"/>
</dbReference>
<organism evidence="1 2">
    <name type="scientific">Trifolium pratense</name>
    <name type="common">Red clover</name>
    <dbReference type="NCBI Taxonomy" id="57577"/>
    <lineage>
        <taxon>Eukaryota</taxon>
        <taxon>Viridiplantae</taxon>
        <taxon>Streptophyta</taxon>
        <taxon>Embryophyta</taxon>
        <taxon>Tracheophyta</taxon>
        <taxon>Spermatophyta</taxon>
        <taxon>Magnoliopsida</taxon>
        <taxon>eudicotyledons</taxon>
        <taxon>Gunneridae</taxon>
        <taxon>Pentapetalae</taxon>
        <taxon>rosids</taxon>
        <taxon>fabids</taxon>
        <taxon>Fabales</taxon>
        <taxon>Fabaceae</taxon>
        <taxon>Papilionoideae</taxon>
        <taxon>50 kb inversion clade</taxon>
        <taxon>NPAAA clade</taxon>
        <taxon>Hologalegina</taxon>
        <taxon>IRL clade</taxon>
        <taxon>Trifolieae</taxon>
        <taxon>Trifolium</taxon>
    </lineage>
</organism>
<dbReference type="SUPFAM" id="SSF52047">
    <property type="entry name" value="RNI-like"/>
    <property type="match status" value="1"/>
</dbReference>